<name>A0A7W9WLI4_CASDE</name>
<dbReference type="AlphaFoldDB" id="A0A7W9WLI4"/>
<dbReference type="GO" id="GO:0042597">
    <property type="term" value="C:periplasmic space"/>
    <property type="evidence" value="ECO:0007669"/>
    <property type="project" value="UniProtKB-SubCell"/>
</dbReference>
<evidence type="ECO:0000256" key="1">
    <source>
        <dbReference type="ARBA" id="ARBA00004418"/>
    </source>
</evidence>
<keyword evidence="4" id="KW-0732">Signal</keyword>
<keyword evidence="5" id="KW-0574">Periplasm</keyword>
<feature type="domain" description="AlgX/AlgJ SGNH hydrolase-like" evidence="7">
    <location>
        <begin position="105"/>
        <end position="373"/>
    </location>
</feature>
<evidence type="ECO:0000256" key="6">
    <source>
        <dbReference type="ARBA" id="ARBA00022841"/>
    </source>
</evidence>
<keyword evidence="3 8" id="KW-0808">Transferase</keyword>
<reference evidence="8 9" key="1">
    <citation type="submission" date="2020-08" db="EMBL/GenBank/DDBJ databases">
        <title>Genomic Encyclopedia of Type Strains, Phase IV (KMG-IV): sequencing the most valuable type-strain genomes for metagenomic binning, comparative biology and taxonomic classification.</title>
        <authorList>
            <person name="Goeker M."/>
        </authorList>
    </citation>
    <scope>NUCLEOTIDE SEQUENCE [LARGE SCALE GENOMIC DNA]</scope>
    <source>
        <strain evidence="8 9">DSM 12141</strain>
    </source>
</reference>
<dbReference type="Pfam" id="PF16822">
    <property type="entry name" value="ALGX"/>
    <property type="match status" value="1"/>
</dbReference>
<evidence type="ECO:0000256" key="3">
    <source>
        <dbReference type="ARBA" id="ARBA00022679"/>
    </source>
</evidence>
<dbReference type="EMBL" id="JACHIB010000006">
    <property type="protein sequence ID" value="MBB6083302.1"/>
    <property type="molecule type" value="Genomic_DNA"/>
</dbReference>
<gene>
    <name evidence="8" type="ORF">HNR28_001339</name>
</gene>
<evidence type="ECO:0000256" key="5">
    <source>
        <dbReference type="ARBA" id="ARBA00022764"/>
    </source>
</evidence>
<dbReference type="InterPro" id="IPR031811">
    <property type="entry name" value="ALGX/ALGJ_SGNH-like"/>
</dbReference>
<evidence type="ECO:0000259" key="7">
    <source>
        <dbReference type="Pfam" id="PF16822"/>
    </source>
</evidence>
<dbReference type="GO" id="GO:0042121">
    <property type="term" value="P:alginic acid biosynthetic process"/>
    <property type="evidence" value="ECO:0007669"/>
    <property type="project" value="UniProtKB-UniPathway"/>
</dbReference>
<evidence type="ECO:0000313" key="9">
    <source>
        <dbReference type="Proteomes" id="UP000541136"/>
    </source>
</evidence>
<evidence type="ECO:0000256" key="4">
    <source>
        <dbReference type="ARBA" id="ARBA00022729"/>
    </source>
</evidence>
<accession>A0A7W9WLI4</accession>
<dbReference type="UniPathway" id="UPA00286"/>
<comment type="caution">
    <text evidence="8">The sequence shown here is derived from an EMBL/GenBank/DDBJ whole genome shotgun (WGS) entry which is preliminary data.</text>
</comment>
<protein>
    <submittedName>
        <fullName evidence="8">Alginate O-acetyltransferase complex protein AlgJ</fullName>
    </submittedName>
</protein>
<comment type="pathway">
    <text evidence="2">Glycan biosynthesis; alginate biosynthesis.</text>
</comment>
<keyword evidence="6" id="KW-0016">Alginate biosynthesis</keyword>
<sequence>MNAPAPDRDPLGGYLYAEKPPRLARQAAGAVFLAVLVLAALSALRDWGDGRIAVPPAQRTFERFADGGTAQYLAGQLARGAFPTALADAERGAGWLLTGSLGPRVRQGCPGWLFLVDELAVHPHARADAAARLDAVARVRDRLSRQGIGLLVAVVPDKSRVERAQLCDLYRPVSSAGRLDDWMAGLRQRQVPLVDLFPVLDQAARAGQPPFLRTDTHWSEHGARLAAEAVAQAVRRTGVAAAPPRHFTLSAGPEHEREGDLVRLAGIDWLPARWKPAPDRVRTTTLTAAAEPSASADSADDLFGDAGNPTLALLGTSFSRTSNFTPFLENGLQAVVPSFARDGGDFWGSAQQYFASPSFRQTPPKLVIWEIPERVLQMPVAPAERAWMEDPVPRGPGG</sequence>
<dbReference type="Proteomes" id="UP000541136">
    <property type="component" value="Unassembled WGS sequence"/>
</dbReference>
<comment type="subcellular location">
    <subcellularLocation>
        <location evidence="1">Periplasm</location>
    </subcellularLocation>
</comment>
<evidence type="ECO:0000313" key="8">
    <source>
        <dbReference type="EMBL" id="MBB6083302.1"/>
    </source>
</evidence>
<dbReference type="CDD" id="cd14444">
    <property type="entry name" value="AlgX_N_like_1"/>
    <property type="match status" value="1"/>
</dbReference>
<dbReference type="RefSeq" id="WP_244978202.1">
    <property type="nucleotide sequence ID" value="NZ_JACHIB010000006.1"/>
</dbReference>
<evidence type="ECO:0000256" key="2">
    <source>
        <dbReference type="ARBA" id="ARBA00005182"/>
    </source>
</evidence>
<organism evidence="8 9">
    <name type="scientific">Castellaniella defragrans</name>
    <name type="common">Alcaligenes defragrans</name>
    <dbReference type="NCBI Taxonomy" id="75697"/>
    <lineage>
        <taxon>Bacteria</taxon>
        <taxon>Pseudomonadati</taxon>
        <taxon>Pseudomonadota</taxon>
        <taxon>Betaproteobacteria</taxon>
        <taxon>Burkholderiales</taxon>
        <taxon>Alcaligenaceae</taxon>
        <taxon>Castellaniella</taxon>
    </lineage>
</organism>
<dbReference type="GO" id="GO:0016740">
    <property type="term" value="F:transferase activity"/>
    <property type="evidence" value="ECO:0007669"/>
    <property type="project" value="UniProtKB-KW"/>
</dbReference>
<proteinExistence type="predicted"/>